<gene>
    <name evidence="1" type="ORF">F506_09470</name>
</gene>
<evidence type="ECO:0000313" key="1">
    <source>
        <dbReference type="EMBL" id="AKZ62876.1"/>
    </source>
</evidence>
<dbReference type="EMBL" id="CP011409">
    <property type="protein sequence ID" value="AKZ62876.1"/>
    <property type="molecule type" value="Genomic_DNA"/>
</dbReference>
<dbReference type="Pfam" id="PF00300">
    <property type="entry name" value="His_Phos_1"/>
    <property type="match status" value="1"/>
</dbReference>
<dbReference type="Proteomes" id="UP000063429">
    <property type="component" value="Chromosome"/>
</dbReference>
<dbReference type="RefSeq" id="WP_053196903.1">
    <property type="nucleotide sequence ID" value="NZ_CP011409.1"/>
</dbReference>
<sequence>MLLHLIRHPQPVIDKGLCYGSSDLAVTEEECARVLEQVKPALPPHVPVYSSPLQRCVFLAEPLATALNAGPVRYDPRLMEMHFGTWEQRAWDDLPRAEIDAWASDVVGYRPGGGENVLNVAQRVDAFCSDLQQRGQSQAIVVCHAGTIRLLQARALGLAVTKMAEHAAINAHAIAFGEVLTLKL</sequence>
<evidence type="ECO:0000313" key="2">
    <source>
        <dbReference type="Proteomes" id="UP000063429"/>
    </source>
</evidence>
<protein>
    <submittedName>
        <fullName evidence="1">Phosphoglycerate mutase</fullName>
    </submittedName>
</protein>
<dbReference type="SUPFAM" id="SSF53254">
    <property type="entry name" value="Phosphoglycerate mutase-like"/>
    <property type="match status" value="1"/>
</dbReference>
<reference evidence="2" key="1">
    <citation type="journal article" date="2015" name="Genome Announc.">
        <title>Complete Genome Sequence of Herbaspirillum hiltneri N3 (DSM 17495), Isolated from Surface-Sterilized Wheat Roots.</title>
        <authorList>
            <person name="Guizelini D."/>
            <person name="Saizaki P.M."/>
            <person name="Coimbra N.A."/>
            <person name="Weiss V.A."/>
            <person name="Faoro H."/>
            <person name="Sfeir M.Z."/>
            <person name="Baura V.A."/>
            <person name="Monteiro R.A."/>
            <person name="Chubatsu L.S."/>
            <person name="Souza E.M."/>
            <person name="Cruz L.M."/>
            <person name="Pedrosa F.O."/>
            <person name="Raittz R.T."/>
            <person name="Marchaukoski J.N."/>
            <person name="Steffens M.B."/>
        </authorList>
    </citation>
    <scope>NUCLEOTIDE SEQUENCE [LARGE SCALE GENOMIC DNA]</scope>
    <source>
        <strain evidence="2">N3</strain>
    </source>
</reference>
<accession>A0ABN4HVM8</accession>
<dbReference type="CDD" id="cd07067">
    <property type="entry name" value="HP_PGM_like"/>
    <property type="match status" value="1"/>
</dbReference>
<dbReference type="InterPro" id="IPR013078">
    <property type="entry name" value="His_Pase_superF_clade-1"/>
</dbReference>
<dbReference type="InterPro" id="IPR029033">
    <property type="entry name" value="His_PPase_superfam"/>
</dbReference>
<organism evidence="1 2">
    <name type="scientific">Herbaspirillum hiltneri N3</name>
    <dbReference type="NCBI Taxonomy" id="1262470"/>
    <lineage>
        <taxon>Bacteria</taxon>
        <taxon>Pseudomonadati</taxon>
        <taxon>Pseudomonadota</taxon>
        <taxon>Betaproteobacteria</taxon>
        <taxon>Burkholderiales</taxon>
        <taxon>Oxalobacteraceae</taxon>
        <taxon>Herbaspirillum</taxon>
    </lineage>
</organism>
<proteinExistence type="predicted"/>
<dbReference type="Gene3D" id="3.40.50.1240">
    <property type="entry name" value="Phosphoglycerate mutase-like"/>
    <property type="match status" value="1"/>
</dbReference>
<dbReference type="SMART" id="SM00855">
    <property type="entry name" value="PGAM"/>
    <property type="match status" value="1"/>
</dbReference>
<keyword evidence="2" id="KW-1185">Reference proteome</keyword>
<name>A0ABN4HVM8_9BURK</name>